<accession>A0A1X6MII7</accession>
<dbReference type="Proteomes" id="UP000194127">
    <property type="component" value="Unassembled WGS sequence"/>
</dbReference>
<organism evidence="2 3">
    <name type="scientific">Postia placenta MAD-698-R-SB12</name>
    <dbReference type="NCBI Taxonomy" id="670580"/>
    <lineage>
        <taxon>Eukaryota</taxon>
        <taxon>Fungi</taxon>
        <taxon>Dikarya</taxon>
        <taxon>Basidiomycota</taxon>
        <taxon>Agaricomycotina</taxon>
        <taxon>Agaricomycetes</taxon>
        <taxon>Polyporales</taxon>
        <taxon>Adustoporiaceae</taxon>
        <taxon>Rhodonia</taxon>
    </lineage>
</organism>
<evidence type="ECO:0008006" key="4">
    <source>
        <dbReference type="Google" id="ProtNLM"/>
    </source>
</evidence>
<evidence type="ECO:0000256" key="1">
    <source>
        <dbReference type="SAM" id="SignalP"/>
    </source>
</evidence>
<evidence type="ECO:0000313" key="2">
    <source>
        <dbReference type="EMBL" id="OSX56241.1"/>
    </source>
</evidence>
<keyword evidence="1" id="KW-0732">Signal</keyword>
<feature type="chain" id="PRO_5010853740" description="SCP domain-containing protein" evidence="1">
    <location>
        <begin position="27"/>
        <end position="165"/>
    </location>
</feature>
<keyword evidence="3" id="KW-1185">Reference proteome</keyword>
<protein>
    <recommendedName>
        <fullName evidence="4">SCP domain-containing protein</fullName>
    </recommendedName>
</protein>
<gene>
    <name evidence="2" type="ORF">POSPLADRAFT_1050766</name>
</gene>
<dbReference type="OrthoDB" id="3022201at2759"/>
<dbReference type="AlphaFoldDB" id="A0A1X6MII7"/>
<proteinExistence type="predicted"/>
<dbReference type="EMBL" id="KZ110614">
    <property type="protein sequence ID" value="OSX56241.1"/>
    <property type="molecule type" value="Genomic_DNA"/>
</dbReference>
<name>A0A1X6MII7_9APHY</name>
<dbReference type="GeneID" id="36325010"/>
<dbReference type="STRING" id="670580.A0A1X6MII7"/>
<feature type="signal peptide" evidence="1">
    <location>
        <begin position="1"/>
        <end position="26"/>
    </location>
</feature>
<sequence length="165" mass="18522">MKSISMSSPLLFLLVLCLSTFGLVSAAPLREYEYWARSDPYAEAYYKAREWAEYPTFAVRASNPAPPAKPPTLNFKWSKNAEDNLKSQTAEEFHGQDPKTAQENIVKDYWQRTAAVAHATTAKIIRAAHKGGTDPTEPDHITVGFKDAKKNEFSGYAYHVYTGRT</sequence>
<dbReference type="RefSeq" id="XP_024333035.1">
    <property type="nucleotide sequence ID" value="XM_024480060.1"/>
</dbReference>
<reference evidence="2 3" key="1">
    <citation type="submission" date="2017-04" db="EMBL/GenBank/DDBJ databases">
        <title>Genome Sequence of the Model Brown-Rot Fungus Postia placenta SB12.</title>
        <authorList>
            <consortium name="DOE Joint Genome Institute"/>
            <person name="Gaskell J."/>
            <person name="Kersten P."/>
            <person name="Larrondo L.F."/>
            <person name="Canessa P."/>
            <person name="Martinez D."/>
            <person name="Hibbett D."/>
            <person name="Schmoll M."/>
            <person name="Kubicek C.P."/>
            <person name="Martinez A.T."/>
            <person name="Yadav J."/>
            <person name="Master E."/>
            <person name="Magnuson J.K."/>
            <person name="James T."/>
            <person name="Yaver D."/>
            <person name="Berka R."/>
            <person name="Labutti K."/>
            <person name="Lipzen A."/>
            <person name="Aerts A."/>
            <person name="Barry K."/>
            <person name="Henrissat B."/>
            <person name="Blanchette R."/>
            <person name="Grigoriev I."/>
            <person name="Cullen D."/>
        </authorList>
    </citation>
    <scope>NUCLEOTIDE SEQUENCE [LARGE SCALE GENOMIC DNA]</scope>
    <source>
        <strain evidence="2 3">MAD-698-R-SB12</strain>
    </source>
</reference>
<evidence type="ECO:0000313" key="3">
    <source>
        <dbReference type="Proteomes" id="UP000194127"/>
    </source>
</evidence>